<keyword evidence="3" id="KW-1185">Reference proteome</keyword>
<dbReference type="VEuPathDB" id="TriTrypDB:Lsey_0212_0070"/>
<comment type="caution">
    <text evidence="2">The sequence shown here is derived from an EMBL/GenBank/DDBJ whole genome shotgun (WGS) entry which is preliminary data.</text>
</comment>
<feature type="compositionally biased region" description="Polar residues" evidence="1">
    <location>
        <begin position="867"/>
        <end position="876"/>
    </location>
</feature>
<feature type="compositionally biased region" description="Polar residues" evidence="1">
    <location>
        <begin position="75"/>
        <end position="84"/>
    </location>
</feature>
<evidence type="ECO:0000313" key="2">
    <source>
        <dbReference type="EMBL" id="KPI85044.1"/>
    </source>
</evidence>
<organism evidence="2 3">
    <name type="scientific">Leptomonas seymouri</name>
    <dbReference type="NCBI Taxonomy" id="5684"/>
    <lineage>
        <taxon>Eukaryota</taxon>
        <taxon>Discoba</taxon>
        <taxon>Euglenozoa</taxon>
        <taxon>Kinetoplastea</taxon>
        <taxon>Metakinetoplastina</taxon>
        <taxon>Trypanosomatida</taxon>
        <taxon>Trypanosomatidae</taxon>
        <taxon>Leishmaniinae</taxon>
        <taxon>Leptomonas</taxon>
    </lineage>
</organism>
<dbReference type="OMA" id="RYGQANN"/>
<name>A0A0N1I2V0_LEPSE</name>
<feature type="compositionally biased region" description="Pro residues" evidence="1">
    <location>
        <begin position="491"/>
        <end position="500"/>
    </location>
</feature>
<feature type="region of interest" description="Disordered" evidence="1">
    <location>
        <begin position="61"/>
        <end position="117"/>
    </location>
</feature>
<feature type="region of interest" description="Disordered" evidence="1">
    <location>
        <begin position="24"/>
        <end position="45"/>
    </location>
</feature>
<feature type="compositionally biased region" description="Polar residues" evidence="1">
    <location>
        <begin position="157"/>
        <end position="167"/>
    </location>
</feature>
<feature type="region of interest" description="Disordered" evidence="1">
    <location>
        <begin position="130"/>
        <end position="171"/>
    </location>
</feature>
<feature type="compositionally biased region" description="Low complexity" evidence="1">
    <location>
        <begin position="213"/>
        <end position="227"/>
    </location>
</feature>
<feature type="region of interest" description="Disordered" evidence="1">
    <location>
        <begin position="213"/>
        <end position="239"/>
    </location>
</feature>
<feature type="region of interest" description="Disordered" evidence="1">
    <location>
        <begin position="419"/>
        <end position="438"/>
    </location>
</feature>
<feature type="compositionally biased region" description="Basic and acidic residues" evidence="1">
    <location>
        <begin position="807"/>
        <end position="817"/>
    </location>
</feature>
<feature type="compositionally biased region" description="Basic and acidic residues" evidence="1">
    <location>
        <begin position="144"/>
        <end position="153"/>
    </location>
</feature>
<dbReference type="EMBL" id="LJSK01000212">
    <property type="protein sequence ID" value="KPI85044.1"/>
    <property type="molecule type" value="Genomic_DNA"/>
</dbReference>
<protein>
    <submittedName>
        <fullName evidence="2">Uncharacterized protein</fullName>
    </submittedName>
</protein>
<evidence type="ECO:0000256" key="1">
    <source>
        <dbReference type="SAM" id="MobiDB-lite"/>
    </source>
</evidence>
<feature type="compositionally biased region" description="Polar residues" evidence="1">
    <location>
        <begin position="401"/>
        <end position="410"/>
    </location>
</feature>
<feature type="compositionally biased region" description="Low complexity" evidence="1">
    <location>
        <begin position="311"/>
        <end position="323"/>
    </location>
</feature>
<feature type="compositionally biased region" description="Polar residues" evidence="1">
    <location>
        <begin position="831"/>
        <end position="842"/>
    </location>
</feature>
<proteinExistence type="predicted"/>
<dbReference type="OrthoDB" id="265495at2759"/>
<dbReference type="Proteomes" id="UP000038009">
    <property type="component" value="Unassembled WGS sequence"/>
</dbReference>
<feature type="compositionally biased region" description="Polar residues" evidence="1">
    <location>
        <begin position="552"/>
        <end position="561"/>
    </location>
</feature>
<dbReference type="AlphaFoldDB" id="A0A0N1I2V0"/>
<sequence length="886" mass="94054">MYEYGEYDGLVDLDAILHGSATPSTSLPGMSNGEGVAATSPTSNHSGSAVCDGAGEYPNLMMQQGHNNNNNNANCREQGSTSPPHSRPQAWKQSRDLVARGGAQGANKCVPRSNGSYPVTMKENDVIQSAASAQAAAAPTSRSDAYRRGEGAKGHRSSNTNHNNSGSAYRISTPPSIGADEGVRLPVILPSQQRRPTDGLIQSRVRVSPLTQETTKTAPTTPAMNPTVKTSSKTPHNARSVTSISPLANANSGGAKTVMSASNLAALQKNCNERAYTGPLSTGTSSGKAPPYLAPPLSPLHTRAHPPPPTVTAATTSSNTSPSMGGGAVTTSAGHATNGTSRRGELLDVGRPPSTHTTMIDITNPMARSGGWVKEEVRRIEHSSQELAAGFPQDRRRQSGAYPSSTSGSVESMRCSTEVDAGRGKANTSSTLTAPRTPVWSNDYEVGHTDFVGLSTSADFGAMPKVVAPPLSQRAKKTLSDSSNRRLAPCRPLPVVPSTPPAGKIASPAEAGTSPVRTGAQKRPLRQFDSERQSRTAAAAPSSLPVPLVNHMANSKNNNGGPNAAQASPADLNGNRTSRVGNTAAAGVAAASSKDAVCAPYTSGVASHRRIMMRAVDTHASASNELAGDRKAAAGGITSSSAAFTTTQDDGSNGVSSATMPQLPYTESCRAALEAWAAFPALDVTIRGQAPTATQLRRERDLAATRHLVARQLYQPVKGQAPQEFAGEPFEMNYDVHNVVVQLRHRNRPLMMAYPASLPQELDMRPRLRRQRTPRSFYGKRFPHVGDAWFRNALDGARLIESPDIESMEKREEEEFVRNGGDPAHRRNRYGQANNHHTNANHQQQPPPQQQQQQQQQQRLPPHAGANTPSMDQVNRNAVRMEQSAA</sequence>
<feature type="region of interest" description="Disordered" evidence="1">
    <location>
        <begin position="805"/>
        <end position="886"/>
    </location>
</feature>
<evidence type="ECO:0000313" key="3">
    <source>
        <dbReference type="Proteomes" id="UP000038009"/>
    </source>
</evidence>
<feature type="region of interest" description="Disordered" evidence="1">
    <location>
        <begin position="301"/>
        <end position="361"/>
    </location>
</feature>
<feature type="region of interest" description="Disordered" evidence="1">
    <location>
        <begin position="385"/>
        <end position="414"/>
    </location>
</feature>
<feature type="compositionally biased region" description="Low complexity" evidence="1">
    <location>
        <begin position="537"/>
        <end position="549"/>
    </location>
</feature>
<reference evidence="2 3" key="1">
    <citation type="journal article" date="2015" name="PLoS Pathog.">
        <title>Leptomonas seymouri: Adaptations to the Dixenous Life Cycle Analyzed by Genome Sequencing, Transcriptome Profiling and Co-infection with Leishmania donovani.</title>
        <authorList>
            <person name="Kraeva N."/>
            <person name="Butenko A."/>
            <person name="Hlavacova J."/>
            <person name="Kostygov A."/>
            <person name="Myskova J."/>
            <person name="Grybchuk D."/>
            <person name="Lestinova T."/>
            <person name="Votypka J."/>
            <person name="Volf P."/>
            <person name="Opperdoes F."/>
            <person name="Flegontov P."/>
            <person name="Lukes J."/>
            <person name="Yurchenko V."/>
        </authorList>
    </citation>
    <scope>NUCLEOTIDE SEQUENCE [LARGE SCALE GENOMIC DNA]</scope>
    <source>
        <strain evidence="2 3">ATCC 30220</strain>
    </source>
</reference>
<accession>A0A0N1I2V0</accession>
<feature type="compositionally biased region" description="Polar residues" evidence="1">
    <location>
        <begin position="329"/>
        <end position="341"/>
    </location>
</feature>
<feature type="compositionally biased region" description="Polar residues" evidence="1">
    <location>
        <begin position="228"/>
        <end position="239"/>
    </location>
</feature>
<feature type="region of interest" description="Disordered" evidence="1">
    <location>
        <begin position="471"/>
        <end position="579"/>
    </location>
</feature>
<gene>
    <name evidence="2" type="ORF">ABL78_5906</name>
</gene>